<evidence type="ECO:0000313" key="5">
    <source>
        <dbReference type="Proteomes" id="UP001174694"/>
    </source>
</evidence>
<dbReference type="SMART" id="SM00066">
    <property type="entry name" value="GAL4"/>
    <property type="match status" value="1"/>
</dbReference>
<sequence length="284" mass="31527">MPSGDMDGSARSSSSAPAEPRFRPIRPRPAVPPAAPPPTPSKLEKRPRILSPAACDRCRRKKIRCDGRRPACSACLKATADCKFPVPEGLTRREAEKRKFDEVAGANRDLESVVRLLRDGKESEAVSVLNRIRQADNLDDAVQSIAHANIHNNRLLDVAPDKRSPVTTSLPGISSFFALPSHRGLSSRLGSLNFIFEELFENSLRATLFFIWDPYLGRVIHHPMFIEDTKSVQEPVNDETCFCSFGFVNATMNMGRDAWYSKPGILDTRGRRFACTAIGFQAQC</sequence>
<evidence type="ECO:0000256" key="2">
    <source>
        <dbReference type="SAM" id="MobiDB-lite"/>
    </source>
</evidence>
<dbReference type="SUPFAM" id="SSF57701">
    <property type="entry name" value="Zn2/Cys6 DNA-binding domain"/>
    <property type="match status" value="1"/>
</dbReference>
<feature type="compositionally biased region" description="Pro residues" evidence="2">
    <location>
        <begin position="27"/>
        <end position="40"/>
    </location>
</feature>
<dbReference type="InterPro" id="IPR001138">
    <property type="entry name" value="Zn2Cys6_DnaBD"/>
</dbReference>
<gene>
    <name evidence="4" type="ORF">NKR23_g5543</name>
</gene>
<evidence type="ECO:0000256" key="1">
    <source>
        <dbReference type="ARBA" id="ARBA00023242"/>
    </source>
</evidence>
<dbReference type="PANTHER" id="PTHR47256">
    <property type="entry name" value="ZN(II)2CYS6 TRANSCRIPTION FACTOR (EUROFUNG)-RELATED"/>
    <property type="match status" value="1"/>
</dbReference>
<keyword evidence="1" id="KW-0539">Nucleus</keyword>
<feature type="compositionally biased region" description="Low complexity" evidence="2">
    <location>
        <begin position="9"/>
        <end position="19"/>
    </location>
</feature>
<keyword evidence="5" id="KW-1185">Reference proteome</keyword>
<feature type="region of interest" description="Disordered" evidence="2">
    <location>
        <begin position="1"/>
        <end position="48"/>
    </location>
</feature>
<dbReference type="InterPro" id="IPR036864">
    <property type="entry name" value="Zn2-C6_fun-type_DNA-bd_sf"/>
</dbReference>
<dbReference type="Pfam" id="PF00172">
    <property type="entry name" value="Zn_clus"/>
    <property type="match status" value="1"/>
</dbReference>
<protein>
    <recommendedName>
        <fullName evidence="3">Zn(2)-C6 fungal-type domain-containing protein</fullName>
    </recommendedName>
</protein>
<evidence type="ECO:0000259" key="3">
    <source>
        <dbReference type="PROSITE" id="PS50048"/>
    </source>
</evidence>
<accession>A0AA38RGE3</accession>
<reference evidence="4" key="1">
    <citation type="submission" date="2022-07" db="EMBL/GenBank/DDBJ databases">
        <title>Fungi with potential for degradation of polypropylene.</title>
        <authorList>
            <person name="Gostincar C."/>
        </authorList>
    </citation>
    <scope>NUCLEOTIDE SEQUENCE</scope>
    <source>
        <strain evidence="4">EXF-13308</strain>
    </source>
</reference>
<comment type="caution">
    <text evidence="4">The sequence shown here is derived from an EMBL/GenBank/DDBJ whole genome shotgun (WGS) entry which is preliminary data.</text>
</comment>
<dbReference type="EMBL" id="JANBVO010000015">
    <property type="protein sequence ID" value="KAJ9145026.1"/>
    <property type="molecule type" value="Genomic_DNA"/>
</dbReference>
<dbReference type="InterPro" id="IPR053187">
    <property type="entry name" value="Notoamide_regulator"/>
</dbReference>
<dbReference type="PROSITE" id="PS00463">
    <property type="entry name" value="ZN2_CY6_FUNGAL_1"/>
    <property type="match status" value="1"/>
</dbReference>
<dbReference type="PANTHER" id="PTHR47256:SF1">
    <property type="entry name" value="ZN(II)2CYS6 TRANSCRIPTION FACTOR (EUROFUNG)"/>
    <property type="match status" value="1"/>
</dbReference>
<dbReference type="GO" id="GO:0008270">
    <property type="term" value="F:zinc ion binding"/>
    <property type="evidence" value="ECO:0007669"/>
    <property type="project" value="InterPro"/>
</dbReference>
<proteinExistence type="predicted"/>
<dbReference type="GO" id="GO:0000981">
    <property type="term" value="F:DNA-binding transcription factor activity, RNA polymerase II-specific"/>
    <property type="evidence" value="ECO:0007669"/>
    <property type="project" value="InterPro"/>
</dbReference>
<feature type="domain" description="Zn(2)-C6 fungal-type" evidence="3">
    <location>
        <begin position="54"/>
        <end position="84"/>
    </location>
</feature>
<dbReference type="Gene3D" id="4.10.240.10">
    <property type="entry name" value="Zn(2)-C6 fungal-type DNA-binding domain"/>
    <property type="match status" value="1"/>
</dbReference>
<dbReference type="Proteomes" id="UP001174694">
    <property type="component" value="Unassembled WGS sequence"/>
</dbReference>
<dbReference type="AlphaFoldDB" id="A0AA38RGE3"/>
<organism evidence="4 5">
    <name type="scientific">Pleurostoma richardsiae</name>
    <dbReference type="NCBI Taxonomy" id="41990"/>
    <lineage>
        <taxon>Eukaryota</taxon>
        <taxon>Fungi</taxon>
        <taxon>Dikarya</taxon>
        <taxon>Ascomycota</taxon>
        <taxon>Pezizomycotina</taxon>
        <taxon>Sordariomycetes</taxon>
        <taxon>Sordariomycetidae</taxon>
        <taxon>Calosphaeriales</taxon>
        <taxon>Pleurostomataceae</taxon>
        <taxon>Pleurostoma</taxon>
    </lineage>
</organism>
<evidence type="ECO:0000313" key="4">
    <source>
        <dbReference type="EMBL" id="KAJ9145026.1"/>
    </source>
</evidence>
<dbReference type="CDD" id="cd00067">
    <property type="entry name" value="GAL4"/>
    <property type="match status" value="1"/>
</dbReference>
<name>A0AA38RGE3_9PEZI</name>
<dbReference type="PROSITE" id="PS50048">
    <property type="entry name" value="ZN2_CY6_FUNGAL_2"/>
    <property type="match status" value="1"/>
</dbReference>